<name>A0A7J6ABU8_AMEME</name>
<dbReference type="AlphaFoldDB" id="A0A7J6ABU8"/>
<gene>
    <name evidence="1" type="ORF">AMELA_G00190710</name>
</gene>
<dbReference type="Proteomes" id="UP000593565">
    <property type="component" value="Unassembled WGS sequence"/>
</dbReference>
<keyword evidence="2" id="KW-1185">Reference proteome</keyword>
<reference evidence="1 2" key="1">
    <citation type="submission" date="2020-02" db="EMBL/GenBank/DDBJ databases">
        <title>A chromosome-scale genome assembly of the black bullhead catfish (Ameiurus melas).</title>
        <authorList>
            <person name="Wen M."/>
            <person name="Zham M."/>
            <person name="Cabau C."/>
            <person name="Klopp C."/>
            <person name="Donnadieu C."/>
            <person name="Roques C."/>
            <person name="Bouchez O."/>
            <person name="Lampietro C."/>
            <person name="Jouanno E."/>
            <person name="Herpin A."/>
            <person name="Louis A."/>
            <person name="Berthelot C."/>
            <person name="Parey E."/>
            <person name="Roest-Crollius H."/>
            <person name="Braasch I."/>
            <person name="Postlethwait J."/>
            <person name="Robinson-Rechavi M."/>
            <person name="Echchiki A."/>
            <person name="Begum T."/>
            <person name="Montfort J."/>
            <person name="Schartl M."/>
            <person name="Bobe J."/>
            <person name="Guiguen Y."/>
        </authorList>
    </citation>
    <scope>NUCLEOTIDE SEQUENCE [LARGE SCALE GENOMIC DNA]</scope>
    <source>
        <strain evidence="1">M_S1</strain>
        <tissue evidence="1">Blood</tissue>
    </source>
</reference>
<sequence length="216" mass="24583">MEHFARYLCVFVSMPCMPHFSFASEDRVYFESVHPNPQFQTETHMLLQHTLHLLLCEQRQPLATAKESSPSIFPLNWAITRPSPAPLCSACSARHSPPLPLFQVDFKNTHTSDSHTVSRTGSSSHTHTLTVSKLSERLEWRNNNKRMTDSWYSSAPSAIERHIKKHSNWTLIQFQSYTLAGLVTSLKDLNNVFIYTPHTFSLGDCLLRSALCHGAE</sequence>
<evidence type="ECO:0000313" key="1">
    <source>
        <dbReference type="EMBL" id="KAF4079251.1"/>
    </source>
</evidence>
<comment type="caution">
    <text evidence="1">The sequence shown here is derived from an EMBL/GenBank/DDBJ whole genome shotgun (WGS) entry which is preliminary data.</text>
</comment>
<proteinExistence type="predicted"/>
<protein>
    <submittedName>
        <fullName evidence="1">Uncharacterized protein</fullName>
    </submittedName>
</protein>
<accession>A0A7J6ABU8</accession>
<dbReference type="EMBL" id="JAAGNN010000016">
    <property type="protein sequence ID" value="KAF4079251.1"/>
    <property type="molecule type" value="Genomic_DNA"/>
</dbReference>
<organism evidence="1 2">
    <name type="scientific">Ameiurus melas</name>
    <name type="common">Black bullhead</name>
    <name type="synonym">Silurus melas</name>
    <dbReference type="NCBI Taxonomy" id="219545"/>
    <lineage>
        <taxon>Eukaryota</taxon>
        <taxon>Metazoa</taxon>
        <taxon>Chordata</taxon>
        <taxon>Craniata</taxon>
        <taxon>Vertebrata</taxon>
        <taxon>Euteleostomi</taxon>
        <taxon>Actinopterygii</taxon>
        <taxon>Neopterygii</taxon>
        <taxon>Teleostei</taxon>
        <taxon>Ostariophysi</taxon>
        <taxon>Siluriformes</taxon>
        <taxon>Ictaluridae</taxon>
        <taxon>Ameiurus</taxon>
    </lineage>
</organism>
<evidence type="ECO:0000313" key="2">
    <source>
        <dbReference type="Proteomes" id="UP000593565"/>
    </source>
</evidence>